<name>A0A9P0IVF2_9DIPT</name>
<reference evidence="4" key="2">
    <citation type="submission" date="2022-10" db="EMBL/GenBank/DDBJ databases">
        <authorList>
            <consortium name="ENA_rothamsted_submissions"/>
            <consortium name="culmorum"/>
            <person name="King R."/>
        </authorList>
    </citation>
    <scope>NUCLEOTIDE SEQUENCE</scope>
</reference>
<dbReference type="SUPFAM" id="SSF90148">
    <property type="entry name" value="DPY module"/>
    <property type="match status" value="1"/>
</dbReference>
<dbReference type="InterPro" id="IPR000742">
    <property type="entry name" value="EGF"/>
</dbReference>
<comment type="caution">
    <text evidence="1">Lacks conserved residue(s) required for the propagation of feature annotation.</text>
</comment>
<evidence type="ECO:0000256" key="2">
    <source>
        <dbReference type="SAM" id="SignalP"/>
    </source>
</evidence>
<dbReference type="PROSITE" id="PS50026">
    <property type="entry name" value="EGF_3"/>
    <property type="match status" value="2"/>
</dbReference>
<protein>
    <recommendedName>
        <fullName evidence="3">EGF-like domain-containing protein</fullName>
    </recommendedName>
</protein>
<sequence length="424" mass="45434">MIKVFGIIAVLISVTNVLLVSGMEYGQGCSRNPCGQNAICQETLGGRPVCSCPINYSGNPLSYCQKGECNDHIDCRLDQHCMNNRCTNPCAGKCGIGANCEVVNHVAVCSCPARYRGDPLHQCRAIDPDEACHPSPCGVNTQCRVENEQPVCTCLASFKGNPITGCNHECESDHDCGSSQYCKNFKCYSACEQCGKGALCNGVINHRPQCECPKTYIGSPFTECRPECYGDVDCPSSKPACIYGICKNLCEGACGVNANCNLRGLTPICSCPKHMTGDPFVSCRPFVPEDLCRPNPCGSNAICTPGHDNTGKERPVCSCPAGYTGNALRSCQRGECLANEECPDNRACINYACVDPCIGKCGISAICSPKNHLAVCTCPNGFSGDAKVSCRQSRTLPIARYSRSLLKQFNETVADIEDDVVPKV</sequence>
<dbReference type="EMBL" id="OU895878">
    <property type="protein sequence ID" value="CAH1719956.1"/>
    <property type="molecule type" value="Genomic_DNA"/>
</dbReference>
<dbReference type="PROSITE" id="PS01186">
    <property type="entry name" value="EGF_2"/>
    <property type="match status" value="2"/>
</dbReference>
<evidence type="ECO:0000313" key="4">
    <source>
        <dbReference type="EMBL" id="CAH1719956.1"/>
    </source>
</evidence>
<reference evidence="4" key="1">
    <citation type="submission" date="2022-01" db="EMBL/GenBank/DDBJ databases">
        <authorList>
            <person name="King R."/>
        </authorList>
    </citation>
    <scope>NUCLEOTIDE SEQUENCE</scope>
</reference>
<keyword evidence="2" id="KW-0732">Signal</keyword>
<evidence type="ECO:0000313" key="5">
    <source>
        <dbReference type="Proteomes" id="UP001153620"/>
    </source>
</evidence>
<dbReference type="SMART" id="SM00181">
    <property type="entry name" value="EGF"/>
    <property type="match status" value="7"/>
</dbReference>
<gene>
    <name evidence="4" type="ORF">CHIRRI_LOCUS7205</name>
</gene>
<feature type="chain" id="PRO_5040362527" description="EGF-like domain-containing protein" evidence="2">
    <location>
        <begin position="23"/>
        <end position="424"/>
    </location>
</feature>
<accession>A0A9P0IVF2</accession>
<dbReference type="PANTHER" id="PTHR22963:SF38">
    <property type="entry name" value="LP13770P"/>
    <property type="match status" value="1"/>
</dbReference>
<dbReference type="Pfam" id="PF00008">
    <property type="entry name" value="EGF"/>
    <property type="match status" value="1"/>
</dbReference>
<feature type="signal peptide" evidence="2">
    <location>
        <begin position="1"/>
        <end position="22"/>
    </location>
</feature>
<dbReference type="Proteomes" id="UP001153620">
    <property type="component" value="Chromosome 2"/>
</dbReference>
<organism evidence="4 5">
    <name type="scientific">Chironomus riparius</name>
    <dbReference type="NCBI Taxonomy" id="315576"/>
    <lineage>
        <taxon>Eukaryota</taxon>
        <taxon>Metazoa</taxon>
        <taxon>Ecdysozoa</taxon>
        <taxon>Arthropoda</taxon>
        <taxon>Hexapoda</taxon>
        <taxon>Insecta</taxon>
        <taxon>Pterygota</taxon>
        <taxon>Neoptera</taxon>
        <taxon>Endopterygota</taxon>
        <taxon>Diptera</taxon>
        <taxon>Nematocera</taxon>
        <taxon>Chironomoidea</taxon>
        <taxon>Chironomidae</taxon>
        <taxon>Chironominae</taxon>
        <taxon>Chironomus</taxon>
    </lineage>
</organism>
<evidence type="ECO:0000259" key="3">
    <source>
        <dbReference type="PROSITE" id="PS50026"/>
    </source>
</evidence>
<dbReference type="PANTHER" id="PTHR22963">
    <property type="entry name" value="ENDOGLIN-RELATED"/>
    <property type="match status" value="1"/>
</dbReference>
<evidence type="ECO:0000256" key="1">
    <source>
        <dbReference type="PROSITE-ProRule" id="PRU00076"/>
    </source>
</evidence>
<feature type="domain" description="EGF-like" evidence="3">
    <location>
        <begin position="25"/>
        <end position="65"/>
    </location>
</feature>
<dbReference type="InterPro" id="IPR048407">
    <property type="entry name" value="Dumpy_DPY"/>
</dbReference>
<dbReference type="Pfam" id="PF21164">
    <property type="entry name" value="Dumpy_DPY"/>
    <property type="match status" value="1"/>
</dbReference>
<dbReference type="OrthoDB" id="8174264at2759"/>
<keyword evidence="5" id="KW-1185">Reference proteome</keyword>
<dbReference type="AlphaFoldDB" id="A0A9P0IVF2"/>
<feature type="domain" description="EGF-like" evidence="3">
    <location>
        <begin position="288"/>
        <end position="332"/>
    </location>
</feature>
<keyword evidence="1" id="KW-0245">EGF-like domain</keyword>
<proteinExistence type="predicted"/>